<proteinExistence type="predicted"/>
<accession>A0A392TRU8</accession>
<comment type="caution">
    <text evidence="1">The sequence shown here is derived from an EMBL/GenBank/DDBJ whole genome shotgun (WGS) entry which is preliminary data.</text>
</comment>
<feature type="non-terminal residue" evidence="1">
    <location>
        <position position="1"/>
    </location>
</feature>
<keyword evidence="2" id="KW-1185">Reference proteome</keyword>
<reference evidence="1 2" key="1">
    <citation type="journal article" date="2018" name="Front. Plant Sci.">
        <title>Red Clover (Trifolium pratense) and Zigzag Clover (T. medium) - A Picture of Genomic Similarities and Differences.</title>
        <authorList>
            <person name="Dluhosova J."/>
            <person name="Istvanek J."/>
            <person name="Nedelnik J."/>
            <person name="Repkova J."/>
        </authorList>
    </citation>
    <scope>NUCLEOTIDE SEQUENCE [LARGE SCALE GENOMIC DNA]</scope>
    <source>
        <strain evidence="2">cv. 10/8</strain>
        <tissue evidence="1">Leaf</tissue>
    </source>
</reference>
<protein>
    <submittedName>
        <fullName evidence="1">Uncharacterized protein</fullName>
    </submittedName>
</protein>
<evidence type="ECO:0000313" key="1">
    <source>
        <dbReference type="EMBL" id="MCI62940.1"/>
    </source>
</evidence>
<dbReference type="AlphaFoldDB" id="A0A392TRU8"/>
<dbReference type="EMBL" id="LXQA010628196">
    <property type="protein sequence ID" value="MCI62940.1"/>
    <property type="molecule type" value="Genomic_DNA"/>
</dbReference>
<dbReference type="Proteomes" id="UP000265520">
    <property type="component" value="Unassembled WGS sequence"/>
</dbReference>
<name>A0A392TRU8_9FABA</name>
<sequence length="42" mass="4671">IHSHLYQMNGATTALTHNQKYVAVCSATTKLKYGLIVGYFKV</sequence>
<evidence type="ECO:0000313" key="2">
    <source>
        <dbReference type="Proteomes" id="UP000265520"/>
    </source>
</evidence>
<organism evidence="1 2">
    <name type="scientific">Trifolium medium</name>
    <dbReference type="NCBI Taxonomy" id="97028"/>
    <lineage>
        <taxon>Eukaryota</taxon>
        <taxon>Viridiplantae</taxon>
        <taxon>Streptophyta</taxon>
        <taxon>Embryophyta</taxon>
        <taxon>Tracheophyta</taxon>
        <taxon>Spermatophyta</taxon>
        <taxon>Magnoliopsida</taxon>
        <taxon>eudicotyledons</taxon>
        <taxon>Gunneridae</taxon>
        <taxon>Pentapetalae</taxon>
        <taxon>rosids</taxon>
        <taxon>fabids</taxon>
        <taxon>Fabales</taxon>
        <taxon>Fabaceae</taxon>
        <taxon>Papilionoideae</taxon>
        <taxon>50 kb inversion clade</taxon>
        <taxon>NPAAA clade</taxon>
        <taxon>Hologalegina</taxon>
        <taxon>IRL clade</taxon>
        <taxon>Trifolieae</taxon>
        <taxon>Trifolium</taxon>
    </lineage>
</organism>